<dbReference type="KEGG" id="lvi:G7068_13645"/>
<reference evidence="1 2" key="1">
    <citation type="submission" date="2020-03" db="EMBL/GenBank/DDBJ databases">
        <title>Leucobacter sp. nov., isolated from beetles.</title>
        <authorList>
            <person name="Hyun D.-W."/>
            <person name="Bae J.-W."/>
        </authorList>
    </citation>
    <scope>NUCLEOTIDE SEQUENCE [LARGE SCALE GENOMIC DNA]</scope>
    <source>
        <strain evidence="1 2">HDW9C</strain>
    </source>
</reference>
<organism evidence="1 2">
    <name type="scientific">Leucobacter viscericola</name>
    <dbReference type="NCBI Taxonomy" id="2714935"/>
    <lineage>
        <taxon>Bacteria</taxon>
        <taxon>Bacillati</taxon>
        <taxon>Actinomycetota</taxon>
        <taxon>Actinomycetes</taxon>
        <taxon>Micrococcales</taxon>
        <taxon>Microbacteriaceae</taxon>
        <taxon>Leucobacter</taxon>
    </lineage>
</organism>
<dbReference type="AlphaFoldDB" id="A0A6G7XHY4"/>
<evidence type="ECO:0000313" key="1">
    <source>
        <dbReference type="EMBL" id="QIK64122.1"/>
    </source>
</evidence>
<proteinExistence type="predicted"/>
<dbReference type="Proteomes" id="UP000502677">
    <property type="component" value="Chromosome"/>
</dbReference>
<keyword evidence="2" id="KW-1185">Reference proteome</keyword>
<protein>
    <submittedName>
        <fullName evidence="1">Uncharacterized protein</fullName>
    </submittedName>
</protein>
<name>A0A6G7XHY4_9MICO</name>
<evidence type="ECO:0000313" key="2">
    <source>
        <dbReference type="Proteomes" id="UP000502677"/>
    </source>
</evidence>
<gene>
    <name evidence="1" type="ORF">G7068_13645</name>
</gene>
<dbReference type="RefSeq" id="WP_166292462.1">
    <property type="nucleotide sequence ID" value="NZ_CP049863.1"/>
</dbReference>
<sequence length="85" mass="9733">MRKVWTIMAGEDLDPLALFLLSCSPAKVSREWHVVKNRDALLMERPRESLTRRGLSVPTNTLPSLEELSAQRWALDAWKTAQKES</sequence>
<accession>A0A6G7XHY4</accession>
<dbReference type="EMBL" id="CP049863">
    <property type="protein sequence ID" value="QIK64122.1"/>
    <property type="molecule type" value="Genomic_DNA"/>
</dbReference>